<sequence length="112" mass="12987">MNKIKRNKEIKVRLSLIELENLNKCVKKTGLSREEYIRTLISGYVPAPRISDDVKEIIKQLRMIGNNLNQIAVIGYKTGTIDILKYKRNCSELEKNVQLILNNVTEPTRMEK</sequence>
<dbReference type="RefSeq" id="WP_227352169.1">
    <property type="nucleotide sequence ID" value="NZ_JAJDKX010000023.1"/>
</dbReference>
<protein>
    <submittedName>
        <fullName evidence="1">Plasmid mobilization relaxosome protein MobC</fullName>
    </submittedName>
</protein>
<dbReference type="AlphaFoldDB" id="A0AAP2UK92"/>
<gene>
    <name evidence="1" type="ORF">NE542_13850</name>
</gene>
<comment type="caution">
    <text evidence="1">The sequence shown here is derived from an EMBL/GenBank/DDBJ whole genome shotgun (WGS) entry which is preliminary data.</text>
</comment>
<dbReference type="EMBL" id="JANGBO010000021">
    <property type="protein sequence ID" value="MCQ5062901.1"/>
    <property type="molecule type" value="Genomic_DNA"/>
</dbReference>
<dbReference type="InterPro" id="IPR053842">
    <property type="entry name" value="NikA-like"/>
</dbReference>
<dbReference type="Proteomes" id="UP001204814">
    <property type="component" value="Unassembled WGS sequence"/>
</dbReference>
<name>A0AAP2UK92_9FIRM</name>
<proteinExistence type="predicted"/>
<reference evidence="1" key="1">
    <citation type="submission" date="2022-06" db="EMBL/GenBank/DDBJ databases">
        <title>Isolation of gut microbiota from human fecal samples.</title>
        <authorList>
            <person name="Pamer E.G."/>
            <person name="Barat B."/>
            <person name="Waligurski E."/>
            <person name="Medina S."/>
            <person name="Paddock L."/>
            <person name="Mostad J."/>
        </authorList>
    </citation>
    <scope>NUCLEOTIDE SEQUENCE</scope>
    <source>
        <strain evidence="1">DFI.6.24</strain>
    </source>
</reference>
<organism evidence="1 2">
    <name type="scientific">Faecalibacillus intestinalis</name>
    <dbReference type="NCBI Taxonomy" id="1982626"/>
    <lineage>
        <taxon>Bacteria</taxon>
        <taxon>Bacillati</taxon>
        <taxon>Bacillota</taxon>
        <taxon>Erysipelotrichia</taxon>
        <taxon>Erysipelotrichales</taxon>
        <taxon>Coprobacillaceae</taxon>
        <taxon>Faecalibacillus</taxon>
    </lineage>
</organism>
<accession>A0AAP2UK92</accession>
<evidence type="ECO:0000313" key="2">
    <source>
        <dbReference type="Proteomes" id="UP001204814"/>
    </source>
</evidence>
<evidence type="ECO:0000313" key="1">
    <source>
        <dbReference type="EMBL" id="MCQ5062901.1"/>
    </source>
</evidence>
<dbReference type="Pfam" id="PF21983">
    <property type="entry name" value="NikA-like"/>
    <property type="match status" value="1"/>
</dbReference>